<keyword evidence="1" id="KW-1133">Transmembrane helix</keyword>
<organism evidence="2 3">
    <name type="scientific">Cronartium quercuum f. sp. fusiforme G11</name>
    <dbReference type="NCBI Taxonomy" id="708437"/>
    <lineage>
        <taxon>Eukaryota</taxon>
        <taxon>Fungi</taxon>
        <taxon>Dikarya</taxon>
        <taxon>Basidiomycota</taxon>
        <taxon>Pucciniomycotina</taxon>
        <taxon>Pucciniomycetes</taxon>
        <taxon>Pucciniales</taxon>
        <taxon>Coleosporiaceae</taxon>
        <taxon>Cronartium</taxon>
    </lineage>
</organism>
<gene>
    <name evidence="2" type="ORF">CROQUDRAFT_105737</name>
</gene>
<name>A0A9P6TE58_9BASI</name>
<keyword evidence="1" id="KW-0472">Membrane</keyword>
<feature type="transmembrane region" description="Helical" evidence="1">
    <location>
        <begin position="36"/>
        <end position="56"/>
    </location>
</feature>
<dbReference type="Proteomes" id="UP000886653">
    <property type="component" value="Unassembled WGS sequence"/>
</dbReference>
<evidence type="ECO:0000256" key="1">
    <source>
        <dbReference type="SAM" id="Phobius"/>
    </source>
</evidence>
<dbReference type="EMBL" id="MU167236">
    <property type="protein sequence ID" value="KAG0148509.1"/>
    <property type="molecule type" value="Genomic_DNA"/>
</dbReference>
<keyword evidence="3" id="KW-1185">Reference proteome</keyword>
<reference evidence="2" key="1">
    <citation type="submission" date="2013-11" db="EMBL/GenBank/DDBJ databases">
        <title>Genome sequence of the fusiform rust pathogen reveals effectors for host alternation and coevolution with pine.</title>
        <authorList>
            <consortium name="DOE Joint Genome Institute"/>
            <person name="Smith K."/>
            <person name="Pendleton A."/>
            <person name="Kubisiak T."/>
            <person name="Anderson C."/>
            <person name="Salamov A."/>
            <person name="Aerts A."/>
            <person name="Riley R."/>
            <person name="Clum A."/>
            <person name="Lindquist E."/>
            <person name="Ence D."/>
            <person name="Campbell M."/>
            <person name="Kronenberg Z."/>
            <person name="Feau N."/>
            <person name="Dhillon B."/>
            <person name="Hamelin R."/>
            <person name="Burleigh J."/>
            <person name="Smith J."/>
            <person name="Yandell M."/>
            <person name="Nelson C."/>
            <person name="Grigoriev I."/>
            <person name="Davis J."/>
        </authorList>
    </citation>
    <scope>NUCLEOTIDE SEQUENCE</scope>
    <source>
        <strain evidence="2">G11</strain>
    </source>
</reference>
<proteinExistence type="predicted"/>
<evidence type="ECO:0000313" key="3">
    <source>
        <dbReference type="Proteomes" id="UP000886653"/>
    </source>
</evidence>
<evidence type="ECO:0000313" key="2">
    <source>
        <dbReference type="EMBL" id="KAG0148509.1"/>
    </source>
</evidence>
<keyword evidence="1" id="KW-0812">Transmembrane</keyword>
<sequence length="64" mass="7218">MKKEKIRAVFFDARKLLDDPRVYPLLSRYSHNSQQVAICGTVEVILAVTPLVAFIAKTTKDVVI</sequence>
<dbReference type="AlphaFoldDB" id="A0A9P6TE58"/>
<accession>A0A9P6TE58</accession>
<comment type="caution">
    <text evidence="2">The sequence shown here is derived from an EMBL/GenBank/DDBJ whole genome shotgun (WGS) entry which is preliminary data.</text>
</comment>
<protein>
    <submittedName>
        <fullName evidence="2">Uncharacterized protein</fullName>
    </submittedName>
</protein>